<keyword evidence="2 5" id="KW-0812">Transmembrane</keyword>
<feature type="domain" description="O-antigen ligase-related" evidence="6">
    <location>
        <begin position="224"/>
        <end position="358"/>
    </location>
</feature>
<reference evidence="7 8" key="1">
    <citation type="journal article" date="2019" name="Nat. Med.">
        <title>A library of human gut bacterial isolates paired with longitudinal multiomics data enables mechanistic microbiome research.</title>
        <authorList>
            <person name="Poyet M."/>
            <person name="Groussin M."/>
            <person name="Gibbons S.M."/>
            <person name="Avila-Pacheco J."/>
            <person name="Jiang X."/>
            <person name="Kearney S.M."/>
            <person name="Perrotta A.R."/>
            <person name="Berdy B."/>
            <person name="Zhao S."/>
            <person name="Lieberman T.D."/>
            <person name="Swanson P.K."/>
            <person name="Smith M."/>
            <person name="Roesemann S."/>
            <person name="Alexander J.E."/>
            <person name="Rich S.A."/>
            <person name="Livny J."/>
            <person name="Vlamakis H."/>
            <person name="Clish C."/>
            <person name="Bullock K."/>
            <person name="Deik A."/>
            <person name="Scott J."/>
            <person name="Pierce K.A."/>
            <person name="Xavier R.J."/>
            <person name="Alm E.J."/>
        </authorList>
    </citation>
    <scope>NUCLEOTIDE SEQUENCE [LARGE SCALE GENOMIC DNA]</scope>
    <source>
        <strain evidence="7 8">BIOML-A29</strain>
    </source>
</reference>
<name>A0ABW9SAI6_9BACT</name>
<dbReference type="PANTHER" id="PTHR37422:SF13">
    <property type="entry name" value="LIPOPOLYSACCHARIDE BIOSYNTHESIS PROTEIN PA4999-RELATED"/>
    <property type="match status" value="1"/>
</dbReference>
<evidence type="ECO:0000256" key="4">
    <source>
        <dbReference type="ARBA" id="ARBA00023136"/>
    </source>
</evidence>
<feature type="transmembrane region" description="Helical" evidence="5">
    <location>
        <begin position="151"/>
        <end position="171"/>
    </location>
</feature>
<protein>
    <recommendedName>
        <fullName evidence="6">O-antigen ligase-related domain-containing protein</fullName>
    </recommendedName>
</protein>
<evidence type="ECO:0000259" key="6">
    <source>
        <dbReference type="Pfam" id="PF04932"/>
    </source>
</evidence>
<sequence length="421" mass="47887">MNETRYYKRYYKYYLFLLVILCTWFSTIVAPPMPIRLVYLAALIIPAYLYAPNLIVPVLICFTGIAAYGFSCSYMPTELYYYLIIMFLLLGFGLQRNLKTQRPSILFTCFCLYVLCIDLLGGERLENIDYSMLVVLISFFFVSKKGHEESSYILSFIMVSLIICLYFFTYGQSGAVEVSEDGRTAWKDSNYLGNVCGMGIVLAYNVLINNLYTNKKFKYLCLLTVIIGVIMIALNASRGAFLSMAVAITIITLFARIKTSSKFGIVIAVFLSVVIMYSMGLFKVLEERVMSDDGTGNARTIIWAAKLDAYSQLSLLEKVFGIGYRRGFELAIPGGFGFHCDYIAWLVDYGIAGLLFFISLLIYPLKLVWNRQSQRPIVLSLILFLATCCSTLEPLTAGRLAYWYFYMLIVLFARWSSQQTN</sequence>
<dbReference type="Pfam" id="PF04932">
    <property type="entry name" value="Wzy_C"/>
    <property type="match status" value="1"/>
</dbReference>
<feature type="transmembrane region" description="Helical" evidence="5">
    <location>
        <begin position="37"/>
        <end position="67"/>
    </location>
</feature>
<dbReference type="InterPro" id="IPR007016">
    <property type="entry name" value="O-antigen_ligase-rel_domated"/>
</dbReference>
<dbReference type="Proteomes" id="UP000434916">
    <property type="component" value="Unassembled WGS sequence"/>
</dbReference>
<evidence type="ECO:0000256" key="2">
    <source>
        <dbReference type="ARBA" id="ARBA00022692"/>
    </source>
</evidence>
<feature type="transmembrane region" description="Helical" evidence="5">
    <location>
        <begin position="217"/>
        <end position="234"/>
    </location>
</feature>
<feature type="transmembrane region" description="Helical" evidence="5">
    <location>
        <begin position="264"/>
        <end position="282"/>
    </location>
</feature>
<evidence type="ECO:0000256" key="5">
    <source>
        <dbReference type="SAM" id="Phobius"/>
    </source>
</evidence>
<keyword evidence="3 5" id="KW-1133">Transmembrane helix</keyword>
<keyword evidence="4 5" id="KW-0472">Membrane</keyword>
<feature type="transmembrane region" description="Helical" evidence="5">
    <location>
        <begin position="191"/>
        <end position="208"/>
    </location>
</feature>
<evidence type="ECO:0000313" key="7">
    <source>
        <dbReference type="EMBL" id="MTU39403.1"/>
    </source>
</evidence>
<comment type="subcellular location">
    <subcellularLocation>
        <location evidence="1">Membrane</location>
        <topology evidence="1">Multi-pass membrane protein</topology>
    </subcellularLocation>
</comment>
<comment type="caution">
    <text evidence="7">The sequence shown here is derived from an EMBL/GenBank/DDBJ whole genome shotgun (WGS) entry which is preliminary data.</text>
</comment>
<feature type="transmembrane region" description="Helical" evidence="5">
    <location>
        <begin position="342"/>
        <end position="365"/>
    </location>
</feature>
<organism evidence="7 8">
    <name type="scientific">Parabacteroides merdae</name>
    <dbReference type="NCBI Taxonomy" id="46503"/>
    <lineage>
        <taxon>Bacteria</taxon>
        <taxon>Pseudomonadati</taxon>
        <taxon>Bacteroidota</taxon>
        <taxon>Bacteroidia</taxon>
        <taxon>Bacteroidales</taxon>
        <taxon>Tannerellaceae</taxon>
        <taxon>Parabacteroides</taxon>
    </lineage>
</organism>
<feature type="transmembrane region" description="Helical" evidence="5">
    <location>
        <begin position="12"/>
        <end position="30"/>
    </location>
</feature>
<gene>
    <name evidence="7" type="ORF">GMD82_07865</name>
</gene>
<dbReference type="InterPro" id="IPR051533">
    <property type="entry name" value="WaaL-like"/>
</dbReference>
<evidence type="ECO:0000313" key="8">
    <source>
        <dbReference type="Proteomes" id="UP000434916"/>
    </source>
</evidence>
<accession>A0ABW9SAI6</accession>
<evidence type="ECO:0000256" key="3">
    <source>
        <dbReference type="ARBA" id="ARBA00022989"/>
    </source>
</evidence>
<proteinExistence type="predicted"/>
<evidence type="ECO:0000256" key="1">
    <source>
        <dbReference type="ARBA" id="ARBA00004141"/>
    </source>
</evidence>
<dbReference type="EMBL" id="WNCN01000008">
    <property type="protein sequence ID" value="MTU39403.1"/>
    <property type="molecule type" value="Genomic_DNA"/>
</dbReference>
<dbReference type="PANTHER" id="PTHR37422">
    <property type="entry name" value="TEICHURONIC ACID BIOSYNTHESIS PROTEIN TUAE"/>
    <property type="match status" value="1"/>
</dbReference>
<dbReference type="RefSeq" id="WP_075964536.1">
    <property type="nucleotide sequence ID" value="NZ_DAWDVS010000010.1"/>
</dbReference>
<feature type="transmembrane region" description="Helical" evidence="5">
    <location>
        <begin position="401"/>
        <end position="417"/>
    </location>
</feature>
<feature type="transmembrane region" description="Helical" evidence="5">
    <location>
        <begin position="79"/>
        <end position="98"/>
    </location>
</feature>
<feature type="transmembrane region" description="Helical" evidence="5">
    <location>
        <begin position="377"/>
        <end position="395"/>
    </location>
</feature>
<feature type="transmembrane region" description="Helical" evidence="5">
    <location>
        <begin position="240"/>
        <end position="257"/>
    </location>
</feature>
<feature type="transmembrane region" description="Helical" evidence="5">
    <location>
        <begin position="105"/>
        <end position="122"/>
    </location>
</feature>
<keyword evidence="8" id="KW-1185">Reference proteome</keyword>